<keyword evidence="7" id="KW-1185">Reference proteome</keyword>
<reference evidence="6 7" key="2">
    <citation type="submission" date="2016-12" db="EMBL/GenBank/DDBJ databases">
        <title>Draft Genome Sequence of Cystobacter ferrugineus Strain Cbfe23.</title>
        <authorList>
            <person name="Akbar S."/>
            <person name="Dowd S.E."/>
            <person name="Stevens D.C."/>
        </authorList>
    </citation>
    <scope>NUCLEOTIDE SEQUENCE [LARGE SCALE GENOMIC DNA]</scope>
    <source>
        <strain evidence="6 7">Cbfe23</strain>
    </source>
</reference>
<protein>
    <submittedName>
        <fullName evidence="6">Uncharacterized protein</fullName>
    </submittedName>
</protein>
<dbReference type="Gene3D" id="2.30.110.50">
    <property type="match status" value="1"/>
</dbReference>
<evidence type="ECO:0000313" key="6">
    <source>
        <dbReference type="EMBL" id="OJH34177.1"/>
    </source>
</evidence>
<dbReference type="Gene3D" id="2.40.50.230">
    <property type="entry name" value="Gp5 N-terminal domain"/>
    <property type="match status" value="1"/>
</dbReference>
<evidence type="ECO:0000256" key="3">
    <source>
        <dbReference type="ARBA" id="ARBA00022525"/>
    </source>
</evidence>
<dbReference type="STRING" id="83449.BON30_44435"/>
<dbReference type="Proteomes" id="UP000182229">
    <property type="component" value="Unassembled WGS sequence"/>
</dbReference>
<evidence type="ECO:0000259" key="5">
    <source>
        <dbReference type="Pfam" id="PF22178"/>
    </source>
</evidence>
<dbReference type="SUPFAM" id="SSF69255">
    <property type="entry name" value="gp5 N-terminal domain-like"/>
    <property type="match status" value="1"/>
</dbReference>
<dbReference type="GO" id="GO:0005576">
    <property type="term" value="C:extracellular region"/>
    <property type="evidence" value="ECO:0007669"/>
    <property type="project" value="UniProtKB-SubCell"/>
</dbReference>
<dbReference type="Gene3D" id="3.55.50.10">
    <property type="entry name" value="Baseplate protein-like domains"/>
    <property type="match status" value="1"/>
</dbReference>
<dbReference type="NCBIfam" id="TIGR03361">
    <property type="entry name" value="VI_Rhs_Vgr"/>
    <property type="match status" value="1"/>
</dbReference>
<dbReference type="Pfam" id="PF22178">
    <property type="entry name" value="Gp5_trimer_C"/>
    <property type="match status" value="1"/>
</dbReference>
<dbReference type="NCBIfam" id="TIGR01646">
    <property type="entry name" value="vgr_GE"/>
    <property type="match status" value="1"/>
</dbReference>
<dbReference type="Pfam" id="PF04717">
    <property type="entry name" value="Phage_base_V"/>
    <property type="match status" value="1"/>
</dbReference>
<dbReference type="EMBL" id="MPIN01000021">
    <property type="protein sequence ID" value="OJH34177.1"/>
    <property type="molecule type" value="Genomic_DNA"/>
</dbReference>
<comment type="caution">
    <text evidence="6">The sequence shown here is derived from an EMBL/GenBank/DDBJ whole genome shotgun (WGS) entry which is preliminary data.</text>
</comment>
<evidence type="ECO:0000313" key="7">
    <source>
        <dbReference type="Proteomes" id="UP000182229"/>
    </source>
</evidence>
<dbReference type="AlphaFoldDB" id="A0A1L9AW16"/>
<dbReference type="SUPFAM" id="SSF69349">
    <property type="entry name" value="Phage fibre proteins"/>
    <property type="match status" value="2"/>
</dbReference>
<dbReference type="InterPro" id="IPR050708">
    <property type="entry name" value="T6SS_VgrG/RHS"/>
</dbReference>
<reference evidence="7" key="1">
    <citation type="submission" date="2016-11" db="EMBL/GenBank/DDBJ databases">
        <authorList>
            <person name="Shukria A."/>
            <person name="Stevens D.C."/>
        </authorList>
    </citation>
    <scope>NUCLEOTIDE SEQUENCE [LARGE SCALE GENOMIC DNA]</scope>
    <source>
        <strain evidence="7">Cbfe23</strain>
    </source>
</reference>
<feature type="domain" description="Gp5/Type VI secretion system Vgr protein OB-fold" evidence="4">
    <location>
        <begin position="380"/>
        <end position="449"/>
    </location>
</feature>
<dbReference type="RefSeq" id="WP_071904696.1">
    <property type="nucleotide sequence ID" value="NZ_MPIN01000021.1"/>
</dbReference>
<name>A0A1L9AW16_9BACT</name>
<dbReference type="SUPFAM" id="SSF69279">
    <property type="entry name" value="Phage tail proteins"/>
    <property type="match status" value="2"/>
</dbReference>
<dbReference type="InterPro" id="IPR037026">
    <property type="entry name" value="Vgr_OB-fold_dom_sf"/>
</dbReference>
<comment type="subcellular location">
    <subcellularLocation>
        <location evidence="1">Secreted</location>
    </subcellularLocation>
</comment>
<accession>A0A1L9AW16</accession>
<gene>
    <name evidence="6" type="ORF">BON30_44435</name>
</gene>
<dbReference type="InterPro" id="IPR006531">
    <property type="entry name" value="Gp5/Vgr_OB"/>
</dbReference>
<evidence type="ECO:0000259" key="4">
    <source>
        <dbReference type="Pfam" id="PF04717"/>
    </source>
</evidence>
<dbReference type="PANTHER" id="PTHR32305">
    <property type="match status" value="1"/>
</dbReference>
<keyword evidence="3" id="KW-0964">Secreted</keyword>
<evidence type="ECO:0000256" key="1">
    <source>
        <dbReference type="ARBA" id="ARBA00004613"/>
    </source>
</evidence>
<dbReference type="InterPro" id="IPR006533">
    <property type="entry name" value="T6SS_Vgr_RhsGE"/>
</dbReference>
<dbReference type="PANTHER" id="PTHR32305:SF15">
    <property type="entry name" value="PROTEIN RHSA-RELATED"/>
    <property type="match status" value="1"/>
</dbReference>
<organism evidence="6 7">
    <name type="scientific">Cystobacter ferrugineus</name>
    <dbReference type="NCBI Taxonomy" id="83449"/>
    <lineage>
        <taxon>Bacteria</taxon>
        <taxon>Pseudomonadati</taxon>
        <taxon>Myxococcota</taxon>
        <taxon>Myxococcia</taxon>
        <taxon>Myxococcales</taxon>
        <taxon>Cystobacterineae</taxon>
        <taxon>Archangiaceae</taxon>
        <taxon>Cystobacter</taxon>
    </lineage>
</organism>
<proteinExistence type="inferred from homology"/>
<feature type="domain" description="Gp5/Type VI secretion system Vgr C-terminal trimerisation" evidence="5">
    <location>
        <begin position="466"/>
        <end position="576"/>
    </location>
</feature>
<evidence type="ECO:0000256" key="2">
    <source>
        <dbReference type="ARBA" id="ARBA00005558"/>
    </source>
</evidence>
<dbReference type="InterPro" id="IPR054030">
    <property type="entry name" value="Gp5_Vgr_C"/>
</dbReference>
<sequence>MARTKGAAFTFRAGPYEAESLVVLGFSGTEGMSRLYEFQVEFHANEKGPLEAEALVGADARLSVALPGSDSRWMGGMLRAVESLGRREGRWCYRAWLVPGLWRLTQVNRSRIFQRKSVPDIVKELLGEAGVEARWMLSGEHEKREYCTQYRETDFAFLSRLLEWEGIFYFFEHTDEGPVLVIGDAPAVHRPLPGGAGLPLRARDNRVEEGEYLVALARIHRLRPGAVLLKDFNFEKPALELSARSASSEGADGLKVYDHPGEYETPGVGKAVSKVRMEELVQAAWTLEGEGVCPRLSPGCLFQVEDDGTHAGEYLAVRISHFGEQPEAPGDREALGGLYRNHFICMPGPVPFRPRRTTPVPQIVGVQTATVVGPAGEEIHTDGHGRIKVQFHWDREGSRDDSSSCWIRVGQAWNGLAWGALYLPRVGHEVLVRFLEGNPDRPLLAGSVYNGHHPTPYALPAEKTRSTLKSASSPGSAGFNEVRIEDAAGAEELFLHAQKDEALLTENDKDQEVRGFESLLVLKDRQLTVEGNQTLAVTLDDEGLVEGHQSLRVQGHRATTVEGEHSEEVSGRQFISIAKNRTLVVSQASTESVSMAKALTIGAAYAVNVGLVMSESVEQDKSVTVGAMRTERIAGARLEDVAEDLSVDVGLGYQSRIAGAMVSTVSENLEDDVRGNSQLKVKDPTAWLSKSFSLKAESFSIKVGGKVVLQIKKSGAVNFSGNAITLDGASIKFKGSKIKKKGGS</sequence>
<dbReference type="InterPro" id="IPR017847">
    <property type="entry name" value="T6SS_RhsGE_Vgr_subset"/>
</dbReference>
<dbReference type="Pfam" id="PF05954">
    <property type="entry name" value="Phage_GPD"/>
    <property type="match status" value="1"/>
</dbReference>
<comment type="similarity">
    <text evidence="2">Belongs to the VgrG protein family.</text>
</comment>
<dbReference type="Gene3D" id="4.10.220.110">
    <property type="match status" value="1"/>
</dbReference>